<keyword evidence="1" id="KW-0812">Transmembrane</keyword>
<name>A0ABR5HIY7_9HYPH</name>
<accession>A0ABR5HIY7</accession>
<evidence type="ECO:0000313" key="3">
    <source>
        <dbReference type="Proteomes" id="UP000036471"/>
    </source>
</evidence>
<comment type="caution">
    <text evidence="2">The sequence shown here is derived from an EMBL/GenBank/DDBJ whole genome shotgun (WGS) entry which is preliminary data.</text>
</comment>
<gene>
    <name evidence="2" type="ORF">QR79_01310</name>
</gene>
<reference evidence="2 3" key="1">
    <citation type="submission" date="2014-11" db="EMBL/GenBank/DDBJ databases">
        <title>Comparative genomics of Methylobacterium species.</title>
        <authorList>
            <person name="Chaudhry V."/>
            <person name="Patil P.B."/>
        </authorList>
    </citation>
    <scope>NUCLEOTIDE SEQUENCE [LARGE SCALE GENOMIC DNA]</scope>
    <source>
        <strain evidence="2 3">SE3.6</strain>
    </source>
</reference>
<organism evidence="2 3">
    <name type="scientific">Methylobacterium indicum</name>
    <dbReference type="NCBI Taxonomy" id="1775910"/>
    <lineage>
        <taxon>Bacteria</taxon>
        <taxon>Pseudomonadati</taxon>
        <taxon>Pseudomonadota</taxon>
        <taxon>Alphaproteobacteria</taxon>
        <taxon>Hyphomicrobiales</taxon>
        <taxon>Methylobacteriaceae</taxon>
        <taxon>Methylobacterium</taxon>
    </lineage>
</organism>
<evidence type="ECO:0000256" key="1">
    <source>
        <dbReference type="SAM" id="Phobius"/>
    </source>
</evidence>
<dbReference type="Pfam" id="PF07332">
    <property type="entry name" value="Phage_holin_3_6"/>
    <property type="match status" value="1"/>
</dbReference>
<dbReference type="Proteomes" id="UP000036471">
    <property type="component" value="Unassembled WGS sequence"/>
</dbReference>
<keyword evidence="1" id="KW-1133">Transmembrane helix</keyword>
<evidence type="ECO:0008006" key="4">
    <source>
        <dbReference type="Google" id="ProtNLM"/>
    </source>
</evidence>
<proteinExistence type="predicted"/>
<sequence length="117" mass="12503">MRRERGRRAVRSDRQVSTIRLVAEAVRLASNLAVKEITLFSSEVDRIAKVVSGYALWGGLIVLLACVSGFLLLMALVKGLGALIGSEAIAAVIGAAPFALTAVLLAAWGLRKMDVRR</sequence>
<dbReference type="InterPro" id="IPR009937">
    <property type="entry name" value="Phage_holin_3_6"/>
</dbReference>
<evidence type="ECO:0000313" key="2">
    <source>
        <dbReference type="EMBL" id="KMO26658.1"/>
    </source>
</evidence>
<feature type="transmembrane region" description="Helical" evidence="1">
    <location>
        <begin position="54"/>
        <end position="76"/>
    </location>
</feature>
<feature type="transmembrane region" description="Helical" evidence="1">
    <location>
        <begin position="88"/>
        <end position="110"/>
    </location>
</feature>
<keyword evidence="1" id="KW-0472">Membrane</keyword>
<keyword evidence="3" id="KW-1185">Reference proteome</keyword>
<protein>
    <recommendedName>
        <fullName evidence="4">Phage holin family protein</fullName>
    </recommendedName>
</protein>
<dbReference type="EMBL" id="JTHG01000012">
    <property type="protein sequence ID" value="KMO26658.1"/>
    <property type="molecule type" value="Genomic_DNA"/>
</dbReference>